<sequence length="139" mass="15615">MRFMVIVKADKNSEAGVLPDKKILGDMGKFNEELVKAGVMLAGEGLQPSSKGARVRFDGAKRTVIDGPFAESKELVAGFWLWQVKSKEEAIEWLKRAPFGGGTEVELRQVFESEDFGAEFTPELREQEERIRRQIGAKR</sequence>
<dbReference type="Gene3D" id="3.30.70.1060">
    <property type="entry name" value="Dimeric alpha+beta barrel"/>
    <property type="match status" value="1"/>
</dbReference>
<dbReference type="PANTHER" id="PTHR35174">
    <property type="entry name" value="BLL7171 PROTEIN-RELATED"/>
    <property type="match status" value="1"/>
</dbReference>
<evidence type="ECO:0000313" key="6">
    <source>
        <dbReference type="Proteomes" id="UP000320913"/>
    </source>
</evidence>
<organism evidence="3 5">
    <name type="scientific">Eiseniibacteriota bacterium</name>
    <dbReference type="NCBI Taxonomy" id="2212470"/>
    <lineage>
        <taxon>Bacteria</taxon>
        <taxon>Candidatus Eiseniibacteriota</taxon>
    </lineage>
</organism>
<comment type="similarity">
    <text evidence="1">Belongs to the YciI family.</text>
</comment>
<dbReference type="PANTHER" id="PTHR35174:SF4">
    <property type="entry name" value="BLL7163 PROTEIN"/>
    <property type="match status" value="1"/>
</dbReference>
<dbReference type="InterPro" id="IPR005545">
    <property type="entry name" value="YCII"/>
</dbReference>
<comment type="caution">
    <text evidence="3">The sequence shown here is derived from an EMBL/GenBank/DDBJ whole genome shotgun (WGS) entry which is preliminary data.</text>
</comment>
<gene>
    <name evidence="3" type="ORF">E6K71_04360</name>
    <name evidence="4" type="ORF">E6K75_08845</name>
</gene>
<dbReference type="Proteomes" id="UP000316292">
    <property type="component" value="Unassembled WGS sequence"/>
</dbReference>
<dbReference type="EMBL" id="VBOV01000227">
    <property type="protein sequence ID" value="TMQ56161.1"/>
    <property type="molecule type" value="Genomic_DNA"/>
</dbReference>
<feature type="domain" description="YCII-related" evidence="2">
    <location>
        <begin position="1"/>
        <end position="112"/>
    </location>
</feature>
<dbReference type="AlphaFoldDB" id="A0A538SDY0"/>
<dbReference type="Proteomes" id="UP000320913">
    <property type="component" value="Unassembled WGS sequence"/>
</dbReference>
<evidence type="ECO:0000256" key="1">
    <source>
        <dbReference type="ARBA" id="ARBA00007689"/>
    </source>
</evidence>
<dbReference type="InterPro" id="IPR011008">
    <property type="entry name" value="Dimeric_a/b-barrel"/>
</dbReference>
<evidence type="ECO:0000313" key="4">
    <source>
        <dbReference type="EMBL" id="TMQ56161.1"/>
    </source>
</evidence>
<dbReference type="Pfam" id="PF03795">
    <property type="entry name" value="YCII"/>
    <property type="match status" value="1"/>
</dbReference>
<proteinExistence type="inferred from homology"/>
<reference evidence="5 6" key="1">
    <citation type="journal article" date="2019" name="Nat. Microbiol.">
        <title>Mediterranean grassland soil C-N compound turnover is dependent on rainfall and depth, and is mediated by genomically divergent microorganisms.</title>
        <authorList>
            <person name="Diamond S."/>
            <person name="Andeer P.F."/>
            <person name="Li Z."/>
            <person name="Crits-Christoph A."/>
            <person name="Burstein D."/>
            <person name="Anantharaman K."/>
            <person name="Lane K.R."/>
            <person name="Thomas B.C."/>
            <person name="Pan C."/>
            <person name="Northen T.R."/>
            <person name="Banfield J.F."/>
        </authorList>
    </citation>
    <scope>NUCLEOTIDE SEQUENCE [LARGE SCALE GENOMIC DNA]</scope>
    <source>
        <strain evidence="3">WS_1</strain>
        <strain evidence="4">WS_5</strain>
    </source>
</reference>
<evidence type="ECO:0000259" key="2">
    <source>
        <dbReference type="Pfam" id="PF03795"/>
    </source>
</evidence>
<dbReference type="EMBL" id="VBOR01000055">
    <property type="protein sequence ID" value="TMQ49579.1"/>
    <property type="molecule type" value="Genomic_DNA"/>
</dbReference>
<dbReference type="SUPFAM" id="SSF54909">
    <property type="entry name" value="Dimeric alpha+beta barrel"/>
    <property type="match status" value="1"/>
</dbReference>
<protein>
    <submittedName>
        <fullName evidence="3">YciI family protein</fullName>
    </submittedName>
</protein>
<name>A0A538SDY0_UNCEI</name>
<evidence type="ECO:0000313" key="5">
    <source>
        <dbReference type="Proteomes" id="UP000316292"/>
    </source>
</evidence>
<accession>A0A538SDY0</accession>
<evidence type="ECO:0000313" key="3">
    <source>
        <dbReference type="EMBL" id="TMQ49579.1"/>
    </source>
</evidence>